<evidence type="ECO:0000256" key="8">
    <source>
        <dbReference type="ARBA" id="ARBA00022932"/>
    </source>
</evidence>
<keyword evidence="1" id="KW-0540">Nuclease</keyword>
<organism evidence="10">
    <name type="scientific">Amphimedon queenslandica</name>
    <name type="common">Sponge</name>
    <dbReference type="NCBI Taxonomy" id="400682"/>
    <lineage>
        <taxon>Eukaryota</taxon>
        <taxon>Metazoa</taxon>
        <taxon>Porifera</taxon>
        <taxon>Demospongiae</taxon>
        <taxon>Heteroscleromorpha</taxon>
        <taxon>Haplosclerida</taxon>
        <taxon>Niphatidae</taxon>
        <taxon>Amphimedon</taxon>
    </lineage>
</organism>
<protein>
    <submittedName>
        <fullName evidence="10">Uncharacterized protein</fullName>
    </submittedName>
</protein>
<evidence type="ECO:0000256" key="6">
    <source>
        <dbReference type="ARBA" id="ARBA00022908"/>
    </source>
</evidence>
<evidence type="ECO:0000256" key="3">
    <source>
        <dbReference type="ARBA" id="ARBA00022759"/>
    </source>
</evidence>
<keyword evidence="2" id="KW-0479">Metal-binding</keyword>
<dbReference type="AlphaFoldDB" id="A0A1X7UC59"/>
<dbReference type="GO" id="GO:0015074">
    <property type="term" value="P:DNA integration"/>
    <property type="evidence" value="ECO:0007669"/>
    <property type="project" value="UniProtKB-KW"/>
</dbReference>
<dbReference type="PANTHER" id="PTHR42648:SF11">
    <property type="entry name" value="TRANSPOSON TY4-P GAG-POL POLYPROTEIN"/>
    <property type="match status" value="1"/>
</dbReference>
<evidence type="ECO:0000256" key="9">
    <source>
        <dbReference type="ARBA" id="ARBA00023172"/>
    </source>
</evidence>
<accession>A0A1X7UC59</accession>
<dbReference type="eggNOG" id="KOG0017">
    <property type="taxonomic scope" value="Eukaryota"/>
</dbReference>
<evidence type="ECO:0000256" key="2">
    <source>
        <dbReference type="ARBA" id="ARBA00022723"/>
    </source>
</evidence>
<keyword evidence="4" id="KW-0378">Hydrolase</keyword>
<evidence type="ECO:0000256" key="1">
    <source>
        <dbReference type="ARBA" id="ARBA00022722"/>
    </source>
</evidence>
<dbReference type="GO" id="GO:0006310">
    <property type="term" value="P:DNA recombination"/>
    <property type="evidence" value="ECO:0007669"/>
    <property type="project" value="UniProtKB-KW"/>
</dbReference>
<keyword evidence="5" id="KW-0460">Magnesium</keyword>
<proteinExistence type="predicted"/>
<dbReference type="PANTHER" id="PTHR42648">
    <property type="entry name" value="TRANSPOSASE, PUTATIVE-RELATED"/>
    <property type="match status" value="1"/>
</dbReference>
<evidence type="ECO:0000313" key="10">
    <source>
        <dbReference type="EnsemblMetazoa" id="Aqu2.1.25361_001"/>
    </source>
</evidence>
<dbReference type="GO" id="GO:0004519">
    <property type="term" value="F:endonuclease activity"/>
    <property type="evidence" value="ECO:0007669"/>
    <property type="project" value="UniProtKB-KW"/>
</dbReference>
<dbReference type="GO" id="GO:0016787">
    <property type="term" value="F:hydrolase activity"/>
    <property type="evidence" value="ECO:0007669"/>
    <property type="project" value="UniProtKB-KW"/>
</dbReference>
<keyword evidence="8" id="KW-0548">Nucleotidyltransferase</keyword>
<dbReference type="GO" id="GO:0046872">
    <property type="term" value="F:metal ion binding"/>
    <property type="evidence" value="ECO:0007669"/>
    <property type="project" value="UniProtKB-KW"/>
</dbReference>
<keyword evidence="9" id="KW-0233">DNA recombination</keyword>
<keyword evidence="7" id="KW-0695">RNA-directed DNA polymerase</keyword>
<dbReference type="InParanoid" id="A0A1X7UC59"/>
<dbReference type="InterPro" id="IPR039537">
    <property type="entry name" value="Retrotran_Ty1/copia-like"/>
</dbReference>
<keyword evidence="6" id="KW-0229">DNA integration</keyword>
<dbReference type="GO" id="GO:0003887">
    <property type="term" value="F:DNA-directed DNA polymerase activity"/>
    <property type="evidence" value="ECO:0007669"/>
    <property type="project" value="UniProtKB-KW"/>
</dbReference>
<dbReference type="EnsemblMetazoa" id="Aqu2.1.25361_001">
    <property type="protein sequence ID" value="Aqu2.1.25361_001"/>
    <property type="gene ID" value="Aqu2.1.25361"/>
</dbReference>
<dbReference type="GO" id="GO:0003964">
    <property type="term" value="F:RNA-directed DNA polymerase activity"/>
    <property type="evidence" value="ECO:0007669"/>
    <property type="project" value="UniProtKB-KW"/>
</dbReference>
<keyword evidence="3" id="KW-0255">Endonuclease</keyword>
<keyword evidence="8" id="KW-0808">Transferase</keyword>
<reference evidence="10" key="1">
    <citation type="submission" date="2017-05" db="UniProtKB">
        <authorList>
            <consortium name="EnsemblMetazoa"/>
        </authorList>
    </citation>
    <scope>IDENTIFICATION</scope>
</reference>
<name>A0A1X7UC59_AMPQE</name>
<keyword evidence="8" id="KW-0239">DNA-directed DNA polymerase</keyword>
<evidence type="ECO:0000256" key="4">
    <source>
        <dbReference type="ARBA" id="ARBA00022801"/>
    </source>
</evidence>
<evidence type="ECO:0000256" key="7">
    <source>
        <dbReference type="ARBA" id="ARBA00022918"/>
    </source>
</evidence>
<evidence type="ECO:0000256" key="5">
    <source>
        <dbReference type="ARBA" id="ARBA00022842"/>
    </source>
</evidence>
<sequence length="88" mass="9976">MLSNQKLVDDFDYNTAKSITLRKLCVDGKLHRSPFPKKGKTRLQNSLELVHSDICSPMKTPSLSGAKYFLTLVDDETLYKDICPKAEK</sequence>